<reference evidence="2" key="1">
    <citation type="submission" date="2023-03" db="EMBL/GenBank/DDBJ databases">
        <title>Massive genome expansion in bonnet fungi (Mycena s.s.) driven by repeated elements and novel gene families across ecological guilds.</title>
        <authorList>
            <consortium name="Lawrence Berkeley National Laboratory"/>
            <person name="Harder C.B."/>
            <person name="Miyauchi S."/>
            <person name="Viragh M."/>
            <person name="Kuo A."/>
            <person name="Thoen E."/>
            <person name="Andreopoulos B."/>
            <person name="Lu D."/>
            <person name="Skrede I."/>
            <person name="Drula E."/>
            <person name="Henrissat B."/>
            <person name="Morin E."/>
            <person name="Kohler A."/>
            <person name="Barry K."/>
            <person name="LaButti K."/>
            <person name="Morin E."/>
            <person name="Salamov A."/>
            <person name="Lipzen A."/>
            <person name="Mereny Z."/>
            <person name="Hegedus B."/>
            <person name="Baldrian P."/>
            <person name="Stursova M."/>
            <person name="Weitz H."/>
            <person name="Taylor A."/>
            <person name="Grigoriev I.V."/>
            <person name="Nagy L.G."/>
            <person name="Martin F."/>
            <person name="Kauserud H."/>
        </authorList>
    </citation>
    <scope>NUCLEOTIDE SEQUENCE</scope>
    <source>
        <strain evidence="2">CBHHK182m</strain>
    </source>
</reference>
<name>A0AAD7P0I4_9AGAR</name>
<comment type="caution">
    <text evidence="2">The sequence shown here is derived from an EMBL/GenBank/DDBJ whole genome shotgun (WGS) entry which is preliminary data.</text>
</comment>
<accession>A0AAD7P0I4</accession>
<dbReference type="InterPro" id="IPR003615">
    <property type="entry name" value="HNH_nuc"/>
</dbReference>
<protein>
    <recommendedName>
        <fullName evidence="1">HNH nuclease domain-containing protein</fullName>
    </recommendedName>
</protein>
<feature type="domain" description="HNH nuclease" evidence="1">
    <location>
        <begin position="130"/>
        <end position="192"/>
    </location>
</feature>
<dbReference type="EMBL" id="JARKIB010000003">
    <property type="protein sequence ID" value="KAJ7783356.1"/>
    <property type="molecule type" value="Genomic_DNA"/>
</dbReference>
<dbReference type="Pfam" id="PF13391">
    <property type="entry name" value="HNH_2"/>
    <property type="match status" value="1"/>
</dbReference>
<organism evidence="2 3">
    <name type="scientific">Mycena metata</name>
    <dbReference type="NCBI Taxonomy" id="1033252"/>
    <lineage>
        <taxon>Eukaryota</taxon>
        <taxon>Fungi</taxon>
        <taxon>Dikarya</taxon>
        <taxon>Basidiomycota</taxon>
        <taxon>Agaricomycotina</taxon>
        <taxon>Agaricomycetes</taxon>
        <taxon>Agaricomycetidae</taxon>
        <taxon>Agaricales</taxon>
        <taxon>Marasmiineae</taxon>
        <taxon>Mycenaceae</taxon>
        <taxon>Mycena</taxon>
    </lineage>
</organism>
<sequence length="414" mass="45870">MSVPRVAPGLIRLNLLRDDAYGLLIPISRLKTLSFRPAKYLRFLAWVITGLKGGDIALLCGRGRQKPVDDGEELTDGGIYQFRHDRAVKGMMSTAINTVGALTDSTSGDPNVERRDPKFKEGLRTRDVFCAFTRKSAESCQGAHIIPFSRGHRWLEHIRLNRPHEGMEGVDVRESDDLRNGWLINALLHGQWKGIGILSTPNPILGMDDVPSSDKFPIDANLHPGIRKPIDRRFTLQWLGGNEAQMAEEGHNIDAAFSSALFRQDGLFKTAKLKKVVPSSFLSHYEYAATAIKVWGVEDTSEIFTSRQRVPKAMPLHAMGPSKKTNPRKLWTMLAEGSKDLASSLNGKKKAAARKMAFVTLERAPSSSDDSEVVHKLVLQFSNCNTKVAETQDERSREAKSSIVGWIAGVEADS</sequence>
<proteinExistence type="predicted"/>
<gene>
    <name evidence="2" type="ORF">B0H16DRAFT_1447456</name>
</gene>
<keyword evidence="3" id="KW-1185">Reference proteome</keyword>
<evidence type="ECO:0000259" key="1">
    <source>
        <dbReference type="Pfam" id="PF13391"/>
    </source>
</evidence>
<dbReference type="AlphaFoldDB" id="A0AAD7P0I4"/>
<evidence type="ECO:0000313" key="3">
    <source>
        <dbReference type="Proteomes" id="UP001215598"/>
    </source>
</evidence>
<dbReference type="Proteomes" id="UP001215598">
    <property type="component" value="Unassembled WGS sequence"/>
</dbReference>
<evidence type="ECO:0000313" key="2">
    <source>
        <dbReference type="EMBL" id="KAJ7783356.1"/>
    </source>
</evidence>